<gene>
    <name evidence="6" type="ORF">H9622_01380</name>
</gene>
<dbReference type="Pfam" id="PF00534">
    <property type="entry name" value="Glycos_transf_1"/>
    <property type="match status" value="1"/>
</dbReference>
<evidence type="ECO:0000256" key="1">
    <source>
        <dbReference type="ARBA" id="ARBA00021292"/>
    </source>
</evidence>
<name>A0ABR8WYS8_9MICO</name>
<keyword evidence="3" id="KW-0808">Transferase</keyword>
<dbReference type="EMBL" id="JACSPM010000001">
    <property type="protein sequence ID" value="MBD8022240.1"/>
    <property type="molecule type" value="Genomic_DNA"/>
</dbReference>
<sequence length="420" mass="45986">MTRLLLFTNDYPYATGDAVFVDKEIRYLAAAFDDVAVFCYARDTSAGVVDMPANVFLADNLFERAPDDSLFAPLRPQMIAALARAAGQEMRAGRLRRHLRLFLMGARVGITGARRRAVRDAISEDPDCVAYAFWGMGGGLALAWLRGVRARVLRLHRYDLYEERSPEGYLPFRRFLLSRADRVLAISDDGADYLRRTYGSAVRPGAIRVSRLGVWGPDVVVRPGSERARTVVSCSAVTEVKRVELIYEAVRAVPGLSPENPIRWIHFGDGDLFGELVARIADPPPGLEVELRGQVPNRDVAAFYERHRVDAFVNLSSSEGVPVSIMEAIAYGIPVVATAVGGTPEIVSHDQRSGELVAVDADASTIGGVLRAVIDAPDGTYDPRAVWRERYDARVTGPAAADLVRGALDDHAHLNSKETP</sequence>
<evidence type="ECO:0000259" key="5">
    <source>
        <dbReference type="Pfam" id="PF13439"/>
    </source>
</evidence>
<dbReference type="PANTHER" id="PTHR45947:SF3">
    <property type="entry name" value="SULFOQUINOVOSYL TRANSFERASE SQD2"/>
    <property type="match status" value="1"/>
</dbReference>
<dbReference type="Proteomes" id="UP000602532">
    <property type="component" value="Unassembled WGS sequence"/>
</dbReference>
<evidence type="ECO:0000256" key="2">
    <source>
        <dbReference type="ARBA" id="ARBA00022676"/>
    </source>
</evidence>
<dbReference type="InterPro" id="IPR050194">
    <property type="entry name" value="Glycosyltransferase_grp1"/>
</dbReference>
<dbReference type="RefSeq" id="WP_191763533.1">
    <property type="nucleotide sequence ID" value="NZ_JACSPM010000001.1"/>
</dbReference>
<protein>
    <recommendedName>
        <fullName evidence="1">D-inositol 3-phosphate glycosyltransferase</fullName>
    </recommendedName>
</protein>
<evidence type="ECO:0000259" key="4">
    <source>
        <dbReference type="Pfam" id="PF00534"/>
    </source>
</evidence>
<feature type="domain" description="Glycosyl transferase family 1" evidence="4">
    <location>
        <begin position="227"/>
        <end position="370"/>
    </location>
</feature>
<evidence type="ECO:0000256" key="3">
    <source>
        <dbReference type="ARBA" id="ARBA00022679"/>
    </source>
</evidence>
<keyword evidence="7" id="KW-1185">Reference proteome</keyword>
<reference evidence="6 7" key="1">
    <citation type="submission" date="2020-08" db="EMBL/GenBank/DDBJ databases">
        <title>A Genomic Blueprint of the Chicken Gut Microbiome.</title>
        <authorList>
            <person name="Gilroy R."/>
            <person name="Ravi A."/>
            <person name="Getino M."/>
            <person name="Pursley I."/>
            <person name="Horton D.L."/>
            <person name="Alikhan N.-F."/>
            <person name="Baker D."/>
            <person name="Gharbi K."/>
            <person name="Hall N."/>
            <person name="Watson M."/>
            <person name="Adriaenssens E.M."/>
            <person name="Foster-Nyarko E."/>
            <person name="Jarju S."/>
            <person name="Secka A."/>
            <person name="Antonio M."/>
            <person name="Oren A."/>
            <person name="Chaudhuri R."/>
            <person name="La Ragione R.M."/>
            <person name="Hildebrand F."/>
            <person name="Pallen M.J."/>
        </authorList>
    </citation>
    <scope>NUCLEOTIDE SEQUENCE [LARGE SCALE GENOMIC DNA]</scope>
    <source>
        <strain evidence="6 7">Sa1CUA4</strain>
    </source>
</reference>
<organism evidence="6 7">
    <name type="scientific">Microbacterium gallinarum</name>
    <dbReference type="NCBI Taxonomy" id="2762209"/>
    <lineage>
        <taxon>Bacteria</taxon>
        <taxon>Bacillati</taxon>
        <taxon>Actinomycetota</taxon>
        <taxon>Actinomycetes</taxon>
        <taxon>Micrococcales</taxon>
        <taxon>Microbacteriaceae</taxon>
        <taxon>Microbacterium</taxon>
    </lineage>
</organism>
<dbReference type="SUPFAM" id="SSF53756">
    <property type="entry name" value="UDP-Glycosyltransferase/glycogen phosphorylase"/>
    <property type="match status" value="1"/>
</dbReference>
<evidence type="ECO:0000313" key="6">
    <source>
        <dbReference type="EMBL" id="MBD8022240.1"/>
    </source>
</evidence>
<dbReference type="Pfam" id="PF13439">
    <property type="entry name" value="Glyco_transf_4"/>
    <property type="match status" value="1"/>
</dbReference>
<feature type="domain" description="Glycosyltransferase subfamily 4-like N-terminal" evidence="5">
    <location>
        <begin position="85"/>
        <end position="211"/>
    </location>
</feature>
<dbReference type="Gene3D" id="3.40.50.2000">
    <property type="entry name" value="Glycogen Phosphorylase B"/>
    <property type="match status" value="2"/>
</dbReference>
<dbReference type="InterPro" id="IPR001296">
    <property type="entry name" value="Glyco_trans_1"/>
</dbReference>
<comment type="caution">
    <text evidence="6">The sequence shown here is derived from an EMBL/GenBank/DDBJ whole genome shotgun (WGS) entry which is preliminary data.</text>
</comment>
<evidence type="ECO:0000313" key="7">
    <source>
        <dbReference type="Proteomes" id="UP000602532"/>
    </source>
</evidence>
<dbReference type="InterPro" id="IPR028098">
    <property type="entry name" value="Glyco_trans_4-like_N"/>
</dbReference>
<accession>A0ABR8WYS8</accession>
<proteinExistence type="predicted"/>
<dbReference type="PANTHER" id="PTHR45947">
    <property type="entry name" value="SULFOQUINOVOSYL TRANSFERASE SQD2"/>
    <property type="match status" value="1"/>
</dbReference>
<keyword evidence="2" id="KW-0328">Glycosyltransferase</keyword>